<evidence type="ECO:0000313" key="1">
    <source>
        <dbReference type="EMBL" id="MBY6322366.1"/>
    </source>
</evidence>
<evidence type="ECO:0000313" key="2">
    <source>
        <dbReference type="Proteomes" id="UP001520140"/>
    </source>
</evidence>
<proteinExistence type="predicted"/>
<reference evidence="1 2" key="1">
    <citation type="submission" date="2020-06" db="EMBL/GenBank/DDBJ databases">
        <title>Taxonomy, biology and ecology of Rhodococcus bacteria occurring in California pistachio and other woody hosts as revealed by genome sequence analyses.</title>
        <authorList>
            <person name="Gai Y."/>
            <person name="Riely B."/>
        </authorList>
    </citation>
    <scope>NUCLEOTIDE SEQUENCE [LARGE SCALE GENOMIC DNA]</scope>
    <source>
        <strain evidence="1 2">BP-284</strain>
    </source>
</reference>
<dbReference type="EMBL" id="JABUKG010000019">
    <property type="protein sequence ID" value="MBY6322366.1"/>
    <property type="molecule type" value="Genomic_DNA"/>
</dbReference>
<keyword evidence="2" id="KW-1185">Reference proteome</keyword>
<comment type="caution">
    <text evidence="1">The sequence shown here is derived from an EMBL/GenBank/DDBJ whole genome shotgun (WGS) entry which is preliminary data.</text>
</comment>
<organism evidence="1 2">
    <name type="scientific">Rhodococcoides kroppenstedtii</name>
    <dbReference type="NCBI Taxonomy" id="293050"/>
    <lineage>
        <taxon>Bacteria</taxon>
        <taxon>Bacillati</taxon>
        <taxon>Actinomycetota</taxon>
        <taxon>Actinomycetes</taxon>
        <taxon>Mycobacteriales</taxon>
        <taxon>Nocardiaceae</taxon>
        <taxon>Rhodococcoides</taxon>
    </lineage>
</organism>
<sequence>MVTDFGDVTGEAALARAVREMVAFVEASGWDQGPQLFALVPTEDLVAAEPGLLAELEDGAVLTPIAQDRLPADVAGGSRALDEFLGTTSWPSSVAGCALVEEIVVLPPDAEADLDSALAPLLSDRDAADHAARVAAEEHPGRRDARLIVGVLRDGPSLALLQLRPEDEDDDGFGSDGDLLTYDDLAPNVVAALYATLDAEPED</sequence>
<name>A0ABS7NWF9_9NOCA</name>
<gene>
    <name evidence="1" type="ORF">HQ605_16195</name>
</gene>
<protein>
    <submittedName>
        <fullName evidence="1">Uncharacterized protein</fullName>
    </submittedName>
</protein>
<accession>A0ABS7NWF9</accession>
<dbReference type="NCBIfam" id="NF040618">
    <property type="entry name" value="PPA1309_fam"/>
    <property type="match status" value="1"/>
</dbReference>
<dbReference type="InterPro" id="IPR047681">
    <property type="entry name" value="PPA1309-like"/>
</dbReference>
<dbReference type="Proteomes" id="UP001520140">
    <property type="component" value="Unassembled WGS sequence"/>
</dbReference>